<sequence length="158" mass="16922">MFEAAGDKPEEGEDDIKSSCCSATDALGYTFATMAGTKVQCMPFNNFDDTLSLSKWNLPPSAIGDSSNFDAMGLLTSNKGSPMHAIVEYRIWTSAVISLPKAPSSMGRRAPPIPGKLILTFAPLTSAQRLEASTGSTTEVARDSMSYMGKLLLKFMLP</sequence>
<dbReference type="OrthoDB" id="10023235at2759"/>
<dbReference type="EMBL" id="BJWL01000333">
    <property type="protein sequence ID" value="GFS39575.1"/>
    <property type="molecule type" value="Genomic_DNA"/>
</dbReference>
<evidence type="ECO:0000313" key="1">
    <source>
        <dbReference type="EMBL" id="GFS39575.1"/>
    </source>
</evidence>
<keyword evidence="2" id="KW-1185">Reference proteome</keyword>
<reference evidence="2" key="1">
    <citation type="submission" date="2019-07" db="EMBL/GenBank/DDBJ databases">
        <title>De Novo Assembly of kiwifruit Actinidia rufa.</title>
        <authorList>
            <person name="Sugita-Konishi S."/>
            <person name="Sato K."/>
            <person name="Mori E."/>
            <person name="Abe Y."/>
            <person name="Kisaki G."/>
            <person name="Hamano K."/>
            <person name="Suezawa K."/>
            <person name="Otani M."/>
            <person name="Fukuda T."/>
            <person name="Manabe T."/>
            <person name="Gomi K."/>
            <person name="Tabuchi M."/>
            <person name="Akimitsu K."/>
            <person name="Kataoka I."/>
        </authorList>
    </citation>
    <scope>NUCLEOTIDE SEQUENCE [LARGE SCALE GENOMIC DNA]</scope>
    <source>
        <strain evidence="2">cv. Fuchu</strain>
    </source>
</reference>
<name>A0A7J0DPC4_9ERIC</name>
<dbReference type="Proteomes" id="UP000585474">
    <property type="component" value="Unassembled WGS sequence"/>
</dbReference>
<protein>
    <submittedName>
        <fullName evidence="1">Uncharacterized protein</fullName>
    </submittedName>
</protein>
<proteinExistence type="predicted"/>
<gene>
    <name evidence="1" type="ORF">Acr_00g0063800</name>
</gene>
<organism evidence="1 2">
    <name type="scientific">Actinidia rufa</name>
    <dbReference type="NCBI Taxonomy" id="165716"/>
    <lineage>
        <taxon>Eukaryota</taxon>
        <taxon>Viridiplantae</taxon>
        <taxon>Streptophyta</taxon>
        <taxon>Embryophyta</taxon>
        <taxon>Tracheophyta</taxon>
        <taxon>Spermatophyta</taxon>
        <taxon>Magnoliopsida</taxon>
        <taxon>eudicotyledons</taxon>
        <taxon>Gunneridae</taxon>
        <taxon>Pentapetalae</taxon>
        <taxon>asterids</taxon>
        <taxon>Ericales</taxon>
        <taxon>Actinidiaceae</taxon>
        <taxon>Actinidia</taxon>
    </lineage>
</organism>
<comment type="caution">
    <text evidence="1">The sequence shown here is derived from an EMBL/GenBank/DDBJ whole genome shotgun (WGS) entry which is preliminary data.</text>
</comment>
<evidence type="ECO:0000313" key="2">
    <source>
        <dbReference type="Proteomes" id="UP000585474"/>
    </source>
</evidence>
<accession>A0A7J0DPC4</accession>
<dbReference type="AlphaFoldDB" id="A0A7J0DPC4"/>